<dbReference type="PROSITE" id="PS00108">
    <property type="entry name" value="PROTEIN_KINASE_ST"/>
    <property type="match status" value="1"/>
</dbReference>
<dbReference type="FunFam" id="3.30.200.20:FF:000661">
    <property type="entry name" value="Serine-threonine protein kinase plant-type"/>
    <property type="match status" value="1"/>
</dbReference>
<evidence type="ECO:0000256" key="8">
    <source>
        <dbReference type="ARBA" id="ARBA00022741"/>
    </source>
</evidence>
<dbReference type="SUPFAM" id="SSF52058">
    <property type="entry name" value="L domain-like"/>
    <property type="match status" value="2"/>
</dbReference>
<comment type="subcellular location">
    <subcellularLocation>
        <location evidence="1">Membrane</location>
        <topology evidence="1">Single-pass membrane protein</topology>
    </subcellularLocation>
</comment>
<evidence type="ECO:0000256" key="5">
    <source>
        <dbReference type="ARBA" id="ARBA00022692"/>
    </source>
</evidence>
<evidence type="ECO:0000259" key="16">
    <source>
        <dbReference type="PROSITE" id="PS50011"/>
    </source>
</evidence>
<evidence type="ECO:0000256" key="3">
    <source>
        <dbReference type="ARBA" id="ARBA00022614"/>
    </source>
</evidence>
<feature type="chain" id="PRO_5042096636" description="Protein kinase domain-containing protein" evidence="15">
    <location>
        <begin position="27"/>
        <end position="971"/>
    </location>
</feature>
<keyword evidence="18" id="KW-1185">Reference proteome</keyword>
<dbReference type="GO" id="GO:0004672">
    <property type="term" value="F:protein kinase activity"/>
    <property type="evidence" value="ECO:0007669"/>
    <property type="project" value="InterPro"/>
</dbReference>
<evidence type="ECO:0000256" key="1">
    <source>
        <dbReference type="ARBA" id="ARBA00004167"/>
    </source>
</evidence>
<dbReference type="EMBL" id="JANJYI010000007">
    <property type="protein sequence ID" value="KAK2642499.1"/>
    <property type="molecule type" value="Genomic_DNA"/>
</dbReference>
<feature type="signal peptide" evidence="15">
    <location>
        <begin position="1"/>
        <end position="26"/>
    </location>
</feature>
<dbReference type="Pfam" id="PF00069">
    <property type="entry name" value="Pkinase"/>
    <property type="match status" value="1"/>
</dbReference>
<dbReference type="InterPro" id="IPR008271">
    <property type="entry name" value="Ser/Thr_kinase_AS"/>
</dbReference>
<evidence type="ECO:0000256" key="12">
    <source>
        <dbReference type="ARBA" id="ARBA00023136"/>
    </source>
</evidence>
<evidence type="ECO:0000313" key="18">
    <source>
        <dbReference type="Proteomes" id="UP001280121"/>
    </source>
</evidence>
<evidence type="ECO:0000256" key="13">
    <source>
        <dbReference type="PROSITE-ProRule" id="PRU10141"/>
    </source>
</evidence>
<evidence type="ECO:0000313" key="17">
    <source>
        <dbReference type="EMBL" id="KAK2642499.1"/>
    </source>
</evidence>
<keyword evidence="5 14" id="KW-0812">Transmembrane</keyword>
<dbReference type="GO" id="GO:0009653">
    <property type="term" value="P:anatomical structure morphogenesis"/>
    <property type="evidence" value="ECO:0007669"/>
    <property type="project" value="UniProtKB-ARBA"/>
</dbReference>
<dbReference type="InterPro" id="IPR000719">
    <property type="entry name" value="Prot_kinase_dom"/>
</dbReference>
<evidence type="ECO:0000256" key="9">
    <source>
        <dbReference type="ARBA" id="ARBA00022777"/>
    </source>
</evidence>
<reference evidence="17" key="1">
    <citation type="journal article" date="2023" name="Plant J.">
        <title>Genome sequences and population genomics provide insights into the demographic history, inbreeding, and mutation load of two 'living fossil' tree species of Dipteronia.</title>
        <authorList>
            <person name="Feng Y."/>
            <person name="Comes H.P."/>
            <person name="Chen J."/>
            <person name="Zhu S."/>
            <person name="Lu R."/>
            <person name="Zhang X."/>
            <person name="Li P."/>
            <person name="Qiu J."/>
            <person name="Olsen K.M."/>
            <person name="Qiu Y."/>
        </authorList>
    </citation>
    <scope>NUCLEOTIDE SEQUENCE</scope>
    <source>
        <strain evidence="17">KIB01</strain>
    </source>
</reference>
<dbReference type="Gene3D" id="3.30.200.20">
    <property type="entry name" value="Phosphorylase Kinase, domain 1"/>
    <property type="match status" value="1"/>
</dbReference>
<dbReference type="Gene3D" id="1.10.510.10">
    <property type="entry name" value="Transferase(Phosphotransferase) domain 1"/>
    <property type="match status" value="1"/>
</dbReference>
<dbReference type="SMART" id="SM00369">
    <property type="entry name" value="LRR_TYP"/>
    <property type="match status" value="8"/>
</dbReference>
<dbReference type="PANTHER" id="PTHR27008:SF585">
    <property type="entry name" value="PROTEIN KINASE DOMAIN-CONTAINING PROTEIN"/>
    <property type="match status" value="1"/>
</dbReference>
<dbReference type="InterPro" id="IPR055414">
    <property type="entry name" value="LRR_R13L4/SHOC2-like"/>
</dbReference>
<dbReference type="PROSITE" id="PS50011">
    <property type="entry name" value="PROTEIN_KINASE_DOM"/>
    <property type="match status" value="1"/>
</dbReference>
<dbReference type="GO" id="GO:0016020">
    <property type="term" value="C:membrane"/>
    <property type="evidence" value="ECO:0007669"/>
    <property type="project" value="UniProtKB-SubCell"/>
</dbReference>
<dbReference type="InterPro" id="IPR051809">
    <property type="entry name" value="Plant_receptor-like_S/T_kinase"/>
</dbReference>
<proteinExistence type="inferred from homology"/>
<keyword evidence="8 13" id="KW-0547">Nucleotide-binding</keyword>
<evidence type="ECO:0000256" key="14">
    <source>
        <dbReference type="SAM" id="Phobius"/>
    </source>
</evidence>
<sequence length="971" mass="107579">MAKNNPLIVIITAFLVQSLIFSSVKAAATHITTDQHALLALKDHITYDPTNLLAKNWSTSSSICTWIGVACGVRHHHRVTVLDISYFGLTGTIPPQLGNLSFLHVLDIRNNSFSGTLPDELAQLRRLKLVNFMFNSFHVEIPSWFGSLSKRQYLSLSRNNLNKSNSLSGGLPSDICNYLPNLERLYLSCNMFDGHIPSTTSKCQKLQTLSLSINNFTGHIPKEIGNMSMLKELYLGINKLRGHLPSSIDSGLPNLERLYLRDNNFIGTIPKSISNVSKLSVLNMANNLISGHLPSSIGLRLPNLERLYLWGNELDGVIPNSISNASQLIILALNHNSFSGPVPTTLGELRYLQRLNIGSNQLTREPSTQELTFLSSLTNCQHLKRLVLSNNPMDGTLPTSIGNLSGIQTFLARNCKIKGNIPQGYNKFFGSVPSCLGDITSLRVLYLNSNNLTSTIPSSFWNLKDILDLNLSNNSLIGKLPLDIGNLRAVTYIDLAWNELSGEIPNSIGNLQTLIIFSIAHNKLKGRIPESFGNLISLELLELSSNNISGAIPKSLEKLRYLKYFNVSFNRLDGEIPTGGAFANFSAESFIGNGQLCGALRLQVPPCKTGTIRKSKMTKLVILICILLAIASAMVTLPLTILWFRSQKRKGNSLDREDVSILAAWRRIPYEELYHATNGFDESNLLGMGGFGSVSKGKLFDGMDIAAKVFNLQVERALKSFDDECKVMSKICHRNLVKIIGCCSNLDFKALVLEYMPNGSLEQWLYSHNYCVDILRRLDIMIDVASALEYLHHGYGTPIVHCDLKPSNVLLDKDMVAHVGDFGIAKLLSEEDSLTQTHTLATIGYMAPGFIFFLLTMNNIELNCRVRFRRNCFCKRGCVQPRKKPTDIMFEGGISLKCWVKDALPNSVTEVADTNLLGGENFTATKDCISSILELAVDCSADSPERRLDITNVLSALANIRTIFQKRVART</sequence>
<keyword evidence="7" id="KW-0677">Repeat</keyword>
<comment type="caution">
    <text evidence="17">The sequence shown here is derived from an EMBL/GenBank/DDBJ whole genome shotgun (WGS) entry which is preliminary data.</text>
</comment>
<dbReference type="SMART" id="SM00220">
    <property type="entry name" value="S_TKc"/>
    <property type="match status" value="1"/>
</dbReference>
<evidence type="ECO:0000256" key="7">
    <source>
        <dbReference type="ARBA" id="ARBA00022737"/>
    </source>
</evidence>
<dbReference type="AlphaFoldDB" id="A0AAD9TVF4"/>
<evidence type="ECO:0000256" key="4">
    <source>
        <dbReference type="ARBA" id="ARBA00022679"/>
    </source>
</evidence>
<keyword evidence="10 13" id="KW-0067">ATP-binding</keyword>
<dbReference type="GO" id="GO:0099402">
    <property type="term" value="P:plant organ development"/>
    <property type="evidence" value="ECO:0007669"/>
    <property type="project" value="UniProtKB-ARBA"/>
</dbReference>
<dbReference type="PANTHER" id="PTHR27008">
    <property type="entry name" value="OS04G0122200 PROTEIN"/>
    <property type="match status" value="1"/>
</dbReference>
<evidence type="ECO:0000256" key="11">
    <source>
        <dbReference type="ARBA" id="ARBA00022989"/>
    </source>
</evidence>
<dbReference type="Proteomes" id="UP001280121">
    <property type="component" value="Unassembled WGS sequence"/>
</dbReference>
<dbReference type="InterPro" id="IPR017441">
    <property type="entry name" value="Protein_kinase_ATP_BS"/>
</dbReference>
<organism evidence="17 18">
    <name type="scientific">Dipteronia dyeriana</name>
    <dbReference type="NCBI Taxonomy" id="168575"/>
    <lineage>
        <taxon>Eukaryota</taxon>
        <taxon>Viridiplantae</taxon>
        <taxon>Streptophyta</taxon>
        <taxon>Embryophyta</taxon>
        <taxon>Tracheophyta</taxon>
        <taxon>Spermatophyta</taxon>
        <taxon>Magnoliopsida</taxon>
        <taxon>eudicotyledons</taxon>
        <taxon>Gunneridae</taxon>
        <taxon>Pentapetalae</taxon>
        <taxon>rosids</taxon>
        <taxon>malvids</taxon>
        <taxon>Sapindales</taxon>
        <taxon>Sapindaceae</taxon>
        <taxon>Hippocastanoideae</taxon>
        <taxon>Acereae</taxon>
        <taxon>Dipteronia</taxon>
    </lineage>
</organism>
<keyword evidence="9" id="KW-0418">Kinase</keyword>
<dbReference type="Gene3D" id="3.80.10.10">
    <property type="entry name" value="Ribonuclease Inhibitor"/>
    <property type="match status" value="3"/>
</dbReference>
<name>A0AAD9TVF4_9ROSI</name>
<evidence type="ECO:0000256" key="6">
    <source>
        <dbReference type="ARBA" id="ARBA00022729"/>
    </source>
</evidence>
<dbReference type="SUPFAM" id="SSF56112">
    <property type="entry name" value="Protein kinase-like (PK-like)"/>
    <property type="match status" value="1"/>
</dbReference>
<feature type="transmembrane region" description="Helical" evidence="14">
    <location>
        <begin position="620"/>
        <end position="644"/>
    </location>
</feature>
<feature type="domain" description="Protein kinase" evidence="16">
    <location>
        <begin position="680"/>
        <end position="964"/>
    </location>
</feature>
<accession>A0AAD9TVF4</accession>
<evidence type="ECO:0000256" key="10">
    <source>
        <dbReference type="ARBA" id="ARBA00022840"/>
    </source>
</evidence>
<keyword evidence="12 14" id="KW-0472">Membrane</keyword>
<feature type="binding site" evidence="13">
    <location>
        <position position="719"/>
    </location>
    <ligand>
        <name>ATP</name>
        <dbReference type="ChEBI" id="CHEBI:30616"/>
    </ligand>
</feature>
<dbReference type="InterPro" id="IPR013210">
    <property type="entry name" value="LRR_N_plant-typ"/>
</dbReference>
<dbReference type="FunFam" id="3.80.10.10:FF:000095">
    <property type="entry name" value="LRR receptor-like serine/threonine-protein kinase GSO1"/>
    <property type="match status" value="1"/>
</dbReference>
<keyword evidence="11 14" id="KW-1133">Transmembrane helix</keyword>
<dbReference type="InterPro" id="IPR001611">
    <property type="entry name" value="Leu-rich_rpt"/>
</dbReference>
<dbReference type="Pfam" id="PF23598">
    <property type="entry name" value="LRR_14"/>
    <property type="match status" value="1"/>
</dbReference>
<keyword evidence="3" id="KW-0433">Leucine-rich repeat</keyword>
<dbReference type="Pfam" id="PF13855">
    <property type="entry name" value="LRR_8"/>
    <property type="match status" value="2"/>
</dbReference>
<dbReference type="GO" id="GO:0005524">
    <property type="term" value="F:ATP binding"/>
    <property type="evidence" value="ECO:0007669"/>
    <property type="project" value="UniProtKB-UniRule"/>
</dbReference>
<dbReference type="Pfam" id="PF08263">
    <property type="entry name" value="LRRNT_2"/>
    <property type="match status" value="1"/>
</dbReference>
<dbReference type="FunFam" id="3.80.10.10:FF:000383">
    <property type="entry name" value="Leucine-rich repeat receptor protein kinase EMS1"/>
    <property type="match status" value="2"/>
</dbReference>
<evidence type="ECO:0000256" key="2">
    <source>
        <dbReference type="ARBA" id="ARBA00008684"/>
    </source>
</evidence>
<dbReference type="Pfam" id="PF00560">
    <property type="entry name" value="LRR_1"/>
    <property type="match status" value="3"/>
</dbReference>
<gene>
    <name evidence="17" type="ORF">Ddye_024262</name>
</gene>
<keyword evidence="6 15" id="KW-0732">Signal</keyword>
<dbReference type="InterPro" id="IPR003591">
    <property type="entry name" value="Leu-rich_rpt_typical-subtyp"/>
</dbReference>
<dbReference type="InterPro" id="IPR032675">
    <property type="entry name" value="LRR_dom_sf"/>
</dbReference>
<dbReference type="PROSITE" id="PS00107">
    <property type="entry name" value="PROTEIN_KINASE_ATP"/>
    <property type="match status" value="1"/>
</dbReference>
<keyword evidence="4" id="KW-0808">Transferase</keyword>
<evidence type="ECO:0000256" key="15">
    <source>
        <dbReference type="SAM" id="SignalP"/>
    </source>
</evidence>
<dbReference type="FunFam" id="3.80.10.10:FF:000400">
    <property type="entry name" value="Nuclear pore complex protein NUP107"/>
    <property type="match status" value="1"/>
</dbReference>
<dbReference type="InterPro" id="IPR011009">
    <property type="entry name" value="Kinase-like_dom_sf"/>
</dbReference>
<protein>
    <recommendedName>
        <fullName evidence="16">Protein kinase domain-containing protein</fullName>
    </recommendedName>
</protein>
<comment type="similarity">
    <text evidence="2">Belongs to the protein kinase superfamily. Ser/Thr protein kinase family.</text>
</comment>